<gene>
    <name evidence="3" type="ORF">GCM10007053_23070</name>
</gene>
<comment type="caution">
    <text evidence="3">The sequence shown here is derived from an EMBL/GenBank/DDBJ whole genome shotgun (WGS) entry which is preliminary data.</text>
</comment>
<protein>
    <recommendedName>
        <fullName evidence="2">Chalcone isomerase domain-containing protein</fullName>
    </recommendedName>
</protein>
<keyword evidence="1" id="KW-0732">Signal</keyword>
<dbReference type="RefSeq" id="WP_189477944.1">
    <property type="nucleotide sequence ID" value="NZ_BMYM01000002.1"/>
</dbReference>
<proteinExistence type="predicted"/>
<feature type="signal peptide" evidence="1">
    <location>
        <begin position="1"/>
        <end position="27"/>
    </location>
</feature>
<reference evidence="3" key="2">
    <citation type="submission" date="2020-09" db="EMBL/GenBank/DDBJ databases">
        <authorList>
            <person name="Sun Q."/>
            <person name="Kim S."/>
        </authorList>
    </citation>
    <scope>NUCLEOTIDE SEQUENCE</scope>
    <source>
        <strain evidence="3">KCTC 23430</strain>
    </source>
</reference>
<evidence type="ECO:0000256" key="1">
    <source>
        <dbReference type="SAM" id="SignalP"/>
    </source>
</evidence>
<organism evidence="3 4">
    <name type="scientific">Parahalioglobus pacificus</name>
    <dbReference type="NCBI Taxonomy" id="930806"/>
    <lineage>
        <taxon>Bacteria</taxon>
        <taxon>Pseudomonadati</taxon>
        <taxon>Pseudomonadota</taxon>
        <taxon>Gammaproteobacteria</taxon>
        <taxon>Cellvibrionales</taxon>
        <taxon>Halieaceae</taxon>
        <taxon>Parahalioglobus</taxon>
    </lineage>
</organism>
<sequence length="184" mass="20820">MNTRNAPHTLAALILLAVLGQGLPATAQVNAADLQWQSAADLQKVGEAKLSVLFWDVYYSRLYTDSGSYQRGQRPLKLEIEYLLDIKSAALVDRTRKEWDDQGLSHENQEQWLTQLLELWPDVAQNDVLVLELDASNRSRFVHNGQPLGIIEDPDFGQHFVDIWLAPTTTRPQLRLTLIGEEDS</sequence>
<dbReference type="InterPro" id="IPR016087">
    <property type="entry name" value="Chalcone_isomerase"/>
</dbReference>
<evidence type="ECO:0000313" key="4">
    <source>
        <dbReference type="Proteomes" id="UP000644693"/>
    </source>
</evidence>
<dbReference type="Pfam" id="PF16036">
    <property type="entry name" value="Chalcone_3"/>
    <property type="match status" value="1"/>
</dbReference>
<name>A0A919CLW7_9GAMM</name>
<feature type="chain" id="PRO_5037663741" description="Chalcone isomerase domain-containing protein" evidence="1">
    <location>
        <begin position="28"/>
        <end position="184"/>
    </location>
</feature>
<evidence type="ECO:0000259" key="2">
    <source>
        <dbReference type="Pfam" id="PF16036"/>
    </source>
</evidence>
<keyword evidence="4" id="KW-1185">Reference proteome</keyword>
<accession>A0A919CLW7</accession>
<reference evidence="3" key="1">
    <citation type="journal article" date="2014" name="Int. J. Syst. Evol. Microbiol.">
        <title>Complete genome sequence of Corynebacterium casei LMG S-19264T (=DSM 44701T), isolated from a smear-ripened cheese.</title>
        <authorList>
            <consortium name="US DOE Joint Genome Institute (JGI-PGF)"/>
            <person name="Walter F."/>
            <person name="Albersmeier A."/>
            <person name="Kalinowski J."/>
            <person name="Ruckert C."/>
        </authorList>
    </citation>
    <scope>NUCLEOTIDE SEQUENCE</scope>
    <source>
        <strain evidence="3">KCTC 23430</strain>
    </source>
</reference>
<dbReference type="EMBL" id="BMYM01000002">
    <property type="protein sequence ID" value="GHD35746.1"/>
    <property type="molecule type" value="Genomic_DNA"/>
</dbReference>
<dbReference type="AlphaFoldDB" id="A0A919CLW7"/>
<dbReference type="Proteomes" id="UP000644693">
    <property type="component" value="Unassembled WGS sequence"/>
</dbReference>
<evidence type="ECO:0000313" key="3">
    <source>
        <dbReference type="EMBL" id="GHD35746.1"/>
    </source>
</evidence>
<feature type="domain" description="Chalcone isomerase" evidence="2">
    <location>
        <begin position="40"/>
        <end position="180"/>
    </location>
</feature>